<evidence type="ECO:0000259" key="1">
    <source>
        <dbReference type="Pfam" id="PF16092"/>
    </source>
</evidence>
<reference evidence="2" key="1">
    <citation type="submission" date="2021-01" db="EMBL/GenBank/DDBJ databases">
        <authorList>
            <person name="Corre E."/>
            <person name="Pelletier E."/>
            <person name="Niang G."/>
            <person name="Scheremetjew M."/>
            <person name="Finn R."/>
            <person name="Kale V."/>
            <person name="Holt S."/>
            <person name="Cochrane G."/>
            <person name="Meng A."/>
            <person name="Brown T."/>
            <person name="Cohen L."/>
        </authorList>
    </citation>
    <scope>NUCLEOTIDE SEQUENCE</scope>
    <source>
        <strain evidence="2">WS</strain>
    </source>
</reference>
<protein>
    <recommendedName>
        <fullName evidence="1">Cilia- and flagella-associated protein 61 N-terminal domain-containing protein</fullName>
    </recommendedName>
</protein>
<proteinExistence type="predicted"/>
<dbReference type="InterPro" id="IPR032151">
    <property type="entry name" value="CFAP61_N"/>
</dbReference>
<gene>
    <name evidence="2" type="ORF">PCOS0759_LOCUS6391</name>
</gene>
<feature type="domain" description="Cilia- and flagella-associated protein 61 N-terminal" evidence="1">
    <location>
        <begin position="127"/>
        <end position="237"/>
    </location>
</feature>
<sequence>MPTFNIRRSLPTDAPALNSLIAPSQPILARSYPWFNIGCISNLIEKSYLALTCEVSDTDSEENTTTNSEICGFVVFENEARLSDEATETIYEMLVQVGNEMRQKHDSSSGLSSNPSHPTQHTPHAAYSIGNSLFLSFIHIEPLYLSSLLPQIHDTIFTTYPLVDDILVLRRASGMLEEQWLRDARKVDEWNNATSTHQSRLASKYNLYAINRQQYIPKLRIRLGRVEDNDDLVPLPQLRKRHYGICYKKGKKGFESHSSC</sequence>
<dbReference type="AlphaFoldDB" id="A0A7S1KRE6"/>
<organism evidence="2">
    <name type="scientific">Percolomonas cosmopolitus</name>
    <dbReference type="NCBI Taxonomy" id="63605"/>
    <lineage>
        <taxon>Eukaryota</taxon>
        <taxon>Discoba</taxon>
        <taxon>Heterolobosea</taxon>
        <taxon>Tetramitia</taxon>
        <taxon>Eutetramitia</taxon>
        <taxon>Percolomonadidae</taxon>
        <taxon>Percolomonas</taxon>
    </lineage>
</organism>
<name>A0A7S1KRE6_9EUKA</name>
<dbReference type="InterPro" id="IPR038884">
    <property type="entry name" value="CFAP61"/>
</dbReference>
<evidence type="ECO:0000313" key="2">
    <source>
        <dbReference type="EMBL" id="CAD9083149.1"/>
    </source>
</evidence>
<dbReference type="Pfam" id="PF16092">
    <property type="entry name" value="CFAP61_N"/>
    <property type="match status" value="1"/>
</dbReference>
<accession>A0A7S1KRE6</accession>
<dbReference type="PANTHER" id="PTHR21178:SF8">
    <property type="entry name" value="CILIA- AND FLAGELLA-ASSOCIATED PROTEIN 61"/>
    <property type="match status" value="1"/>
</dbReference>
<dbReference type="PANTHER" id="PTHR21178">
    <property type="entry name" value="CILIA- AND FLAGELLA-ASSOCIATED PROTEIN 61"/>
    <property type="match status" value="1"/>
</dbReference>
<dbReference type="EMBL" id="HBGD01007684">
    <property type="protein sequence ID" value="CAD9083149.1"/>
    <property type="molecule type" value="Transcribed_RNA"/>
</dbReference>